<comment type="caution">
    <text evidence="9">The sequence shown here is derived from an EMBL/GenBank/DDBJ whole genome shotgun (WGS) entry which is preliminary data.</text>
</comment>
<keyword evidence="4" id="KW-0119">Carbohydrate metabolism</keyword>
<dbReference type="GO" id="GO:0005576">
    <property type="term" value="C:extracellular region"/>
    <property type="evidence" value="ECO:0007669"/>
    <property type="project" value="TreeGrafter"/>
</dbReference>
<dbReference type="AlphaFoldDB" id="A0A163JN72"/>
<dbReference type="EMBL" id="LWMH01000001">
    <property type="protein sequence ID" value="KZS46685.1"/>
    <property type="molecule type" value="Genomic_DNA"/>
</dbReference>
<dbReference type="Pfam" id="PF00150">
    <property type="entry name" value="Cellulase"/>
    <property type="match status" value="1"/>
</dbReference>
<keyword evidence="3" id="KW-0136">Cellulose degradation</keyword>
<gene>
    <name evidence="9" type="ORF">AWU65_12530</name>
</gene>
<dbReference type="PANTHER" id="PTHR31297:SF41">
    <property type="entry name" value="ENDOGLUCANASE, PUTATIVE (AFU_ORTHOLOGUE AFUA_5G01830)-RELATED"/>
    <property type="match status" value="1"/>
</dbReference>
<evidence type="ECO:0000256" key="4">
    <source>
        <dbReference type="ARBA" id="ARBA00023277"/>
    </source>
</evidence>
<keyword evidence="5 7" id="KW-0326">Glycosidase</keyword>
<evidence type="ECO:0000256" key="2">
    <source>
        <dbReference type="ARBA" id="ARBA00022801"/>
    </source>
</evidence>
<dbReference type="InterPro" id="IPR050386">
    <property type="entry name" value="Glycosyl_hydrolase_5"/>
</dbReference>
<proteinExistence type="inferred from homology"/>
<dbReference type="STRING" id="59843.A3958_12070"/>
<dbReference type="InterPro" id="IPR001547">
    <property type="entry name" value="Glyco_hydro_5"/>
</dbReference>
<dbReference type="GO" id="GO:0030245">
    <property type="term" value="P:cellulose catabolic process"/>
    <property type="evidence" value="ECO:0007669"/>
    <property type="project" value="UniProtKB-KW"/>
</dbReference>
<name>A0A163JN72_9BACL</name>
<dbReference type="InterPro" id="IPR018087">
    <property type="entry name" value="Glyco_hydro_5_CS"/>
</dbReference>
<dbReference type="InterPro" id="IPR017853">
    <property type="entry name" value="GH"/>
</dbReference>
<dbReference type="PANTHER" id="PTHR31297">
    <property type="entry name" value="GLUCAN ENDO-1,6-BETA-GLUCOSIDASE B"/>
    <property type="match status" value="1"/>
</dbReference>
<evidence type="ECO:0000313" key="10">
    <source>
        <dbReference type="Proteomes" id="UP000076796"/>
    </source>
</evidence>
<dbReference type="Proteomes" id="UP000076796">
    <property type="component" value="Unassembled WGS sequence"/>
</dbReference>
<evidence type="ECO:0000256" key="1">
    <source>
        <dbReference type="ARBA" id="ARBA00005641"/>
    </source>
</evidence>
<dbReference type="GO" id="GO:0009986">
    <property type="term" value="C:cell surface"/>
    <property type="evidence" value="ECO:0007669"/>
    <property type="project" value="TreeGrafter"/>
</dbReference>
<dbReference type="GeneID" id="97557973"/>
<dbReference type="GO" id="GO:0008422">
    <property type="term" value="F:beta-glucosidase activity"/>
    <property type="evidence" value="ECO:0007669"/>
    <property type="project" value="TreeGrafter"/>
</dbReference>
<dbReference type="OrthoDB" id="9800955at2"/>
<keyword evidence="6" id="KW-0624">Polysaccharide degradation</keyword>
<protein>
    <submittedName>
        <fullName evidence="9">Glycosyl hydrolase family 5</fullName>
    </submittedName>
</protein>
<dbReference type="PROSITE" id="PS00659">
    <property type="entry name" value="GLYCOSYL_HYDROL_F5"/>
    <property type="match status" value="1"/>
</dbReference>
<keyword evidence="10" id="KW-1185">Reference proteome</keyword>
<dbReference type="SUPFAM" id="SSF51445">
    <property type="entry name" value="(Trans)glycosidases"/>
    <property type="match status" value="1"/>
</dbReference>
<dbReference type="Gene3D" id="3.20.20.80">
    <property type="entry name" value="Glycosidases"/>
    <property type="match status" value="1"/>
</dbReference>
<evidence type="ECO:0000313" key="9">
    <source>
        <dbReference type="EMBL" id="KZS46685.1"/>
    </source>
</evidence>
<keyword evidence="2 7" id="KW-0378">Hydrolase</keyword>
<evidence type="ECO:0000259" key="8">
    <source>
        <dbReference type="Pfam" id="PF00150"/>
    </source>
</evidence>
<comment type="similarity">
    <text evidence="1 7">Belongs to the glycosyl hydrolase 5 (cellulase A) family.</text>
</comment>
<evidence type="ECO:0000256" key="6">
    <source>
        <dbReference type="ARBA" id="ARBA00023326"/>
    </source>
</evidence>
<dbReference type="RefSeq" id="WP_063478460.1">
    <property type="nucleotide sequence ID" value="NZ_CP147845.1"/>
</dbReference>
<organism evidence="9 10">
    <name type="scientific">Paenibacillus glucanolyticus</name>
    <dbReference type="NCBI Taxonomy" id="59843"/>
    <lineage>
        <taxon>Bacteria</taxon>
        <taxon>Bacillati</taxon>
        <taxon>Bacillota</taxon>
        <taxon>Bacilli</taxon>
        <taxon>Bacillales</taxon>
        <taxon>Paenibacillaceae</taxon>
        <taxon>Paenibacillus</taxon>
    </lineage>
</organism>
<reference evidence="9" key="1">
    <citation type="journal article" date="2016" name="Genome Announc.">
        <title>Draft genomes of two strains of Paenibacillus glucanolyticus with capability to degrade lignocellulose.</title>
        <authorList>
            <person name="Mathews S.L."/>
            <person name="Pawlak J."/>
            <person name="Grunden A.M."/>
        </authorList>
    </citation>
    <scope>NUCLEOTIDE SEQUENCE [LARGE SCALE GENOMIC DNA]</scope>
    <source>
        <strain evidence="9">SLM1</strain>
    </source>
</reference>
<evidence type="ECO:0000256" key="5">
    <source>
        <dbReference type="ARBA" id="ARBA00023295"/>
    </source>
</evidence>
<evidence type="ECO:0000256" key="7">
    <source>
        <dbReference type="RuleBase" id="RU361153"/>
    </source>
</evidence>
<sequence>MKIQFKKRNAGGISQRVSSQSAVRHRVKRRWRASRLLLLASIVMLVAGCGEPAPNTKPPVNGENGSGQIQEEPKGKITFWNQQRKGTNFMNSESLPENYEAAKERNIEFIRLAPDKWAKDRDFLFNDQPDLKPNRDFLIGNADQYEGLVEEDFAKLKGDLDAAEARGSKVVLTVLSLPGDRWRQFNNKKNDDRIWEDETYHEQAALFWRDLASRLKDHPAVIGYNLINEPHPETATGFHDFWTEDYAEWYKGVEGTAADLNKLYDTIVKAIRTVDSDTPIILNSGLYATPWAFQYLKPVQDDNVLYAFHMYEPYELTSQNKKKGLAIEYPGKVKVGEQQTEKEFNKETLKQFLEPVAKWAAEHNVPANRIIAEEFGINRMVTGADQYLADLISIFNEYGWHWAFYAFREDTWDGMDYEMGDKKPNWKYWEAIEKGEQPPRIEIDSPMWDALKEGLDKQ</sequence>
<accession>A0A163JN72</accession>
<feature type="domain" description="Glycoside hydrolase family 5" evidence="8">
    <location>
        <begin position="139"/>
        <end position="407"/>
    </location>
</feature>
<evidence type="ECO:0000256" key="3">
    <source>
        <dbReference type="ARBA" id="ARBA00023001"/>
    </source>
</evidence>